<feature type="region of interest" description="Disordered" evidence="1">
    <location>
        <begin position="673"/>
        <end position="774"/>
    </location>
</feature>
<sequence>MDLSLLPTPASEYNRQRAGALFTVRSASSPSYSLTRRPGVRKPRGFLEEDRGGSEEAGEFERYVTQTGAYSSADQGDHKAAGYDGRSGSLIGQREEKDTVGYKMLTSLDQNGTADKTVTAFGLDRSASLASESRGRTEIRRYNLPSRSKSLDWRAGQRSPDRGKRTDMFVSSTGRTWDMNKLDERTGVQGPRGRVMSSMQAHYSPVGTSNTVQETSPVSHMGQAWDRTSRGHSLPSRLRSQSGPCSNVRVTSASFGSKGGQSILERIEKLYGSAGFGKMEGSATLASHYKDTTKDSSIPQQPRAYEWTSGGTFPRRFSSGQTSSLLPVQSRSSFTWTQRDSPGSDSLFPTNRTRERAPLEQRYGQTPDLNLSGELGDIGTMSLDRARSRNTVAARIRAARAAEETTPPPQSHTSLHERSSVSLRDWSGLRERRLSGSADWSWANHREENQDVNVTHGSPRERTGWLSKQEPGDGVKEKAELKGAGTDEDVFESNLTKTSMKSTEKKKFPEVNSAAGVRNKINQFEALSQRVRGLATGQVLMPRRAFSVPTQLSKAHGGEKKNGPTIGLKDKWGGLKDVGEKSEEIRAGKKLGSERSLSVNEAGLRLKEEEREEEDLIENEEKETDKGVKDCGKYSRVKSTLEIQINGDQQGRCNFYIDESDFSKLSSPDEAIEKPTSVFLSDSSDTPDGIQRTTPTVVASPDSDDDKTPTNTPHHLPLLIPSSQPQNSTPIPEKENDSTPVLTQAAKTSEADILPLPHPVATPPNSDPSDLASPAVNEVFPKGKNQVLDLDAWVAGLNPMISVWNDEDYEDDDDESTQKDEDSNYDSDSGESSVTITSNMSQSDRKSFCVSLSDLCNFAGVDYESENDSDDWQSLGRRSASLSSDMSALSYVSVMPTEELDKLLEDVRSLGDSTLQDYNDVQVAVLHKEVGVGLGFSLAGGIDQNKPVTVHKVFHSGVAAQEGSIKEGDQVLSINGTALGGYAHWEALRVLRRAKTRDLGVVVLRRGGISSVSSKGSQTKNQVPKETQASEAGQLMCVRLEKNSRDLGFSLEGGVGSSQEDKPLTVQKIFQGGPVEKVCPGDEVVEIEGVSMVGMRRLEAWTFIRRLPSGPVDVVLRRPQHLDT</sequence>
<proteinExistence type="predicted"/>
<dbReference type="PANTHER" id="PTHR48484">
    <property type="entry name" value="PRO-INTERLEUKIN-16"/>
    <property type="match status" value="1"/>
</dbReference>
<dbReference type="InterPro" id="IPR055287">
    <property type="entry name" value="IL-16-like"/>
</dbReference>
<dbReference type="PANTHER" id="PTHR48484:SF1">
    <property type="entry name" value="DENTIN SIALOPHOSPHOPROTEIN"/>
    <property type="match status" value="1"/>
</dbReference>
<feature type="region of interest" description="Disordered" evidence="1">
    <location>
        <begin position="223"/>
        <end position="247"/>
    </location>
</feature>
<feature type="compositionally biased region" description="Polar residues" evidence="1">
    <location>
        <begin position="721"/>
        <end position="730"/>
    </location>
</feature>
<dbReference type="SMART" id="SM00228">
    <property type="entry name" value="PDZ"/>
    <property type="match status" value="2"/>
</dbReference>
<feature type="compositionally biased region" description="Basic and acidic residues" evidence="1">
    <location>
        <begin position="556"/>
        <end position="573"/>
    </location>
</feature>
<organism evidence="3 4">
    <name type="scientific">Xyrichtys novacula</name>
    <name type="common">Pearly razorfish</name>
    <name type="synonym">Hemipteronotus novacula</name>
    <dbReference type="NCBI Taxonomy" id="13765"/>
    <lineage>
        <taxon>Eukaryota</taxon>
        <taxon>Metazoa</taxon>
        <taxon>Chordata</taxon>
        <taxon>Craniata</taxon>
        <taxon>Vertebrata</taxon>
        <taxon>Euteleostomi</taxon>
        <taxon>Actinopterygii</taxon>
        <taxon>Neopterygii</taxon>
        <taxon>Teleostei</taxon>
        <taxon>Neoteleostei</taxon>
        <taxon>Acanthomorphata</taxon>
        <taxon>Eupercaria</taxon>
        <taxon>Labriformes</taxon>
        <taxon>Labridae</taxon>
        <taxon>Xyrichtys</taxon>
    </lineage>
</organism>
<feature type="compositionally biased region" description="Acidic residues" evidence="1">
    <location>
        <begin position="805"/>
        <end position="815"/>
    </location>
</feature>
<dbReference type="CDD" id="cd06762">
    <property type="entry name" value="PDZ6_PDZD2-PDZ3_hPro-IL-16-like"/>
    <property type="match status" value="1"/>
</dbReference>
<dbReference type="InterPro" id="IPR001478">
    <property type="entry name" value="PDZ"/>
</dbReference>
<dbReference type="Proteomes" id="UP001178508">
    <property type="component" value="Chromosome 8"/>
</dbReference>
<feature type="domain" description="PDZ" evidence="2">
    <location>
        <begin position="1037"/>
        <end position="1119"/>
    </location>
</feature>
<evidence type="ECO:0000313" key="4">
    <source>
        <dbReference type="Proteomes" id="UP001178508"/>
    </source>
</evidence>
<dbReference type="GO" id="GO:0050930">
    <property type="term" value="P:induction of positive chemotaxis"/>
    <property type="evidence" value="ECO:0007669"/>
    <property type="project" value="InterPro"/>
</dbReference>
<dbReference type="InterPro" id="IPR036034">
    <property type="entry name" value="PDZ_sf"/>
</dbReference>
<feature type="region of interest" description="Disordered" evidence="1">
    <location>
        <begin position="451"/>
        <end position="475"/>
    </location>
</feature>
<reference evidence="3" key="1">
    <citation type="submission" date="2023-08" db="EMBL/GenBank/DDBJ databases">
        <authorList>
            <person name="Alioto T."/>
            <person name="Alioto T."/>
            <person name="Gomez Garrido J."/>
        </authorList>
    </citation>
    <scope>NUCLEOTIDE SEQUENCE</scope>
</reference>
<feature type="compositionally biased region" description="Polar residues" evidence="1">
    <location>
        <begin position="64"/>
        <end position="74"/>
    </location>
</feature>
<feature type="region of interest" description="Disordered" evidence="1">
    <location>
        <begin position="602"/>
        <end position="629"/>
    </location>
</feature>
<gene>
    <name evidence="3" type="ORF">XNOV1_A041911</name>
</gene>
<feature type="compositionally biased region" description="Polar residues" evidence="1">
    <location>
        <begin position="830"/>
        <end position="839"/>
    </location>
</feature>
<feature type="compositionally biased region" description="Polar residues" evidence="1">
    <location>
        <begin position="318"/>
        <end position="351"/>
    </location>
</feature>
<protein>
    <submittedName>
        <fullName evidence="3">Uncharacterized protein si:dkey-92i15.4</fullName>
    </submittedName>
</protein>
<feature type="region of interest" description="Disordered" evidence="1">
    <location>
        <begin position="28"/>
        <end position="92"/>
    </location>
</feature>
<feature type="compositionally biased region" description="Polar residues" evidence="1">
    <location>
        <begin position="238"/>
        <end position="247"/>
    </location>
</feature>
<name>A0AAV1FN93_XYRNO</name>
<feature type="compositionally biased region" description="Polar residues" evidence="1">
    <location>
        <begin position="678"/>
        <end position="697"/>
    </location>
</feature>
<feature type="region of interest" description="Disordered" evidence="1">
    <location>
        <begin position="550"/>
        <end position="573"/>
    </location>
</feature>
<dbReference type="AlphaFoldDB" id="A0AAV1FN93"/>
<feature type="region of interest" description="Disordered" evidence="1">
    <location>
        <begin position="399"/>
        <end position="421"/>
    </location>
</feature>
<keyword evidence="4" id="KW-1185">Reference proteome</keyword>
<dbReference type="GO" id="GO:0005125">
    <property type="term" value="F:cytokine activity"/>
    <property type="evidence" value="ECO:0007669"/>
    <property type="project" value="InterPro"/>
</dbReference>
<dbReference type="GO" id="GO:0030595">
    <property type="term" value="P:leukocyte chemotaxis"/>
    <property type="evidence" value="ECO:0007669"/>
    <property type="project" value="TreeGrafter"/>
</dbReference>
<dbReference type="Gene3D" id="2.30.42.10">
    <property type="match status" value="2"/>
</dbReference>
<feature type="compositionally biased region" description="Polar residues" evidence="1">
    <location>
        <begin position="738"/>
        <end position="747"/>
    </location>
</feature>
<feature type="domain" description="PDZ" evidence="2">
    <location>
        <begin position="922"/>
        <end position="994"/>
    </location>
</feature>
<feature type="compositionally biased region" description="Pro residues" evidence="1">
    <location>
        <begin position="756"/>
        <end position="766"/>
    </location>
</feature>
<dbReference type="Pfam" id="PF00595">
    <property type="entry name" value="PDZ"/>
    <property type="match status" value="2"/>
</dbReference>
<feature type="compositionally biased region" description="Basic and acidic residues" evidence="1">
    <location>
        <begin position="45"/>
        <end position="62"/>
    </location>
</feature>
<evidence type="ECO:0000256" key="1">
    <source>
        <dbReference type="SAM" id="MobiDB-lite"/>
    </source>
</evidence>
<feature type="region of interest" description="Disordered" evidence="1">
    <location>
        <begin position="290"/>
        <end position="354"/>
    </location>
</feature>
<evidence type="ECO:0000313" key="3">
    <source>
        <dbReference type="EMBL" id="CAJ1062264.1"/>
    </source>
</evidence>
<dbReference type="FunFam" id="2.30.42.10:FF:000122">
    <property type="entry name" value="Pro-interleukin-16"/>
    <property type="match status" value="1"/>
</dbReference>
<dbReference type="GO" id="GO:0042609">
    <property type="term" value="F:CD4 receptor binding"/>
    <property type="evidence" value="ECO:0007669"/>
    <property type="project" value="TreeGrafter"/>
</dbReference>
<dbReference type="EMBL" id="OY660871">
    <property type="protein sequence ID" value="CAJ1062264.1"/>
    <property type="molecule type" value="Genomic_DNA"/>
</dbReference>
<evidence type="ECO:0000259" key="2">
    <source>
        <dbReference type="PROSITE" id="PS50106"/>
    </source>
</evidence>
<dbReference type="PROSITE" id="PS50106">
    <property type="entry name" value="PDZ"/>
    <property type="match status" value="2"/>
</dbReference>
<feature type="compositionally biased region" description="Acidic residues" evidence="1">
    <location>
        <begin position="610"/>
        <end position="622"/>
    </location>
</feature>
<feature type="region of interest" description="Disordered" evidence="1">
    <location>
        <begin position="805"/>
        <end position="839"/>
    </location>
</feature>
<accession>A0AAV1FN93</accession>
<dbReference type="SUPFAM" id="SSF50156">
    <property type="entry name" value="PDZ domain-like"/>
    <property type="match status" value="2"/>
</dbReference>